<protein>
    <submittedName>
        <fullName evidence="1">Mitochondrial 37S ribosomal protein MRPS35</fullName>
    </submittedName>
</protein>
<dbReference type="PANTHER" id="PTHR28158">
    <property type="entry name" value="37S RIBOSOMAL PROTEIN S35, MITOCHONDRIAL"/>
    <property type="match status" value="1"/>
</dbReference>
<reference evidence="1 2" key="1">
    <citation type="submission" date="2016-02" db="EMBL/GenBank/DDBJ databases">
        <title>Complete genome sequence and transcriptome regulation of the pentose utilising yeast Sugiyamaella lignohabitans.</title>
        <authorList>
            <person name="Bellasio M."/>
            <person name="Peymann A."/>
            <person name="Valli M."/>
            <person name="Sipitzky M."/>
            <person name="Graf A."/>
            <person name="Sauer M."/>
            <person name="Marx H."/>
            <person name="Mattanovich D."/>
        </authorList>
    </citation>
    <scope>NUCLEOTIDE SEQUENCE [LARGE SCALE GENOMIC DNA]</scope>
    <source>
        <strain evidence="1 2">CBS 10342</strain>
    </source>
</reference>
<sequence length="147" mass="16504">MRKMNTVMKSIFTSIKTDRDTGLPFEPVDNMTEIPIPEETRHQRFMSIAESEPFGPVDAAEALGIEPAAVTLEKLTQHDSIEETSKSSSTKTSKLSFFAPVLEGERTAFRFTDAKVGEVGYRYGASKDDRRHARKVKYQPSGKMVWA</sequence>
<dbReference type="OrthoDB" id="10052321at2759"/>
<dbReference type="InterPro" id="IPR021036">
    <property type="entry name" value="Ribosomal_mS45"/>
</dbReference>
<dbReference type="GO" id="GO:0003735">
    <property type="term" value="F:structural constituent of ribosome"/>
    <property type="evidence" value="ECO:0007669"/>
    <property type="project" value="TreeGrafter"/>
</dbReference>
<dbReference type="GeneID" id="30033639"/>
<keyword evidence="1" id="KW-0687">Ribonucleoprotein</keyword>
<dbReference type="EMBL" id="CP014501">
    <property type="protein sequence ID" value="ANB13504.1"/>
    <property type="molecule type" value="Genomic_DNA"/>
</dbReference>
<organism evidence="1 2">
    <name type="scientific">Sugiyamaella lignohabitans</name>
    <dbReference type="NCBI Taxonomy" id="796027"/>
    <lineage>
        <taxon>Eukaryota</taxon>
        <taxon>Fungi</taxon>
        <taxon>Dikarya</taxon>
        <taxon>Ascomycota</taxon>
        <taxon>Saccharomycotina</taxon>
        <taxon>Dipodascomycetes</taxon>
        <taxon>Dipodascales</taxon>
        <taxon>Trichomonascaceae</taxon>
        <taxon>Sugiyamaella</taxon>
    </lineage>
</organism>
<dbReference type="Proteomes" id="UP000189580">
    <property type="component" value="Chromosome a"/>
</dbReference>
<evidence type="ECO:0000313" key="1">
    <source>
        <dbReference type="EMBL" id="ANB13504.1"/>
    </source>
</evidence>
<dbReference type="KEGG" id="slb:AWJ20_1798"/>
<evidence type="ECO:0000313" key="2">
    <source>
        <dbReference type="Proteomes" id="UP000189580"/>
    </source>
</evidence>
<gene>
    <name evidence="1" type="primary">MRPS35</name>
    <name evidence="1" type="ORF">AWJ20_1798</name>
</gene>
<dbReference type="GO" id="GO:0005763">
    <property type="term" value="C:mitochondrial small ribosomal subunit"/>
    <property type="evidence" value="ECO:0007669"/>
    <property type="project" value="TreeGrafter"/>
</dbReference>
<dbReference type="RefSeq" id="XP_018735981.1">
    <property type="nucleotide sequence ID" value="XM_018878704.1"/>
</dbReference>
<dbReference type="Pfam" id="PF12298">
    <property type="entry name" value="Bot1p"/>
    <property type="match status" value="1"/>
</dbReference>
<dbReference type="GO" id="GO:0032543">
    <property type="term" value="P:mitochondrial translation"/>
    <property type="evidence" value="ECO:0007669"/>
    <property type="project" value="TreeGrafter"/>
</dbReference>
<proteinExistence type="predicted"/>
<accession>A0A167E0J4</accession>
<name>A0A167E0J4_9ASCO</name>
<keyword evidence="1" id="KW-0689">Ribosomal protein</keyword>
<dbReference type="AlphaFoldDB" id="A0A167E0J4"/>
<keyword evidence="2" id="KW-1185">Reference proteome</keyword>
<dbReference type="PANTHER" id="PTHR28158:SF1">
    <property type="entry name" value="SMALL RIBOSOMAL SUBUNIT PROTEIN MS45"/>
    <property type="match status" value="1"/>
</dbReference>